<evidence type="ECO:0000313" key="4">
    <source>
        <dbReference type="Proteomes" id="UP001589896"/>
    </source>
</evidence>
<evidence type="ECO:0000256" key="1">
    <source>
        <dbReference type="ARBA" id="ARBA00022801"/>
    </source>
</evidence>
<evidence type="ECO:0000313" key="3">
    <source>
        <dbReference type="EMBL" id="MFC0681175.1"/>
    </source>
</evidence>
<protein>
    <submittedName>
        <fullName evidence="3">Alpha/beta fold hydrolase</fullName>
    </submittedName>
</protein>
<feature type="domain" description="AB hydrolase-1" evidence="2">
    <location>
        <begin position="43"/>
        <end position="288"/>
    </location>
</feature>
<gene>
    <name evidence="3" type="ORF">ACFFGH_25380</name>
</gene>
<comment type="caution">
    <text evidence="3">The sequence shown here is derived from an EMBL/GenBank/DDBJ whole genome shotgun (WGS) entry which is preliminary data.</text>
</comment>
<accession>A0ABV6RW13</accession>
<dbReference type="SUPFAM" id="SSF53474">
    <property type="entry name" value="alpha/beta-Hydrolases"/>
    <property type="match status" value="1"/>
</dbReference>
<dbReference type="PANTHER" id="PTHR43798">
    <property type="entry name" value="MONOACYLGLYCEROL LIPASE"/>
    <property type="match status" value="1"/>
</dbReference>
<sequence length="301" mass="32195">MGGEFESAERRLLGRYGLELEERRFAVAGGTGRALVGGDGQPVVFVPGGGMPAAGWAPLVAAVPGIRAHLLELPGFGLGDLLPAPERPLRAAAVDFLEAAFDSLEVDRPVVVANSMGALWTLWLAAERPSRVSSLILVGCPALLLGTSAPPPMRLLSVAGLGPLLLRLQRPSERQLERTLASAGIDLRGNDELRDLALAMERLPHFGVAWTRLLHAAIRLRGARPQTALTAETLRRIERPVQLIWGDRDPFGPPSVGEEAARILRRAEMHVVPGGHAPWLTDPDGVARLVGEFLTGARRAV</sequence>
<dbReference type="PRINTS" id="PR00111">
    <property type="entry name" value="ABHYDROLASE"/>
</dbReference>
<dbReference type="Pfam" id="PF12697">
    <property type="entry name" value="Abhydrolase_6"/>
    <property type="match status" value="1"/>
</dbReference>
<dbReference type="InterPro" id="IPR050266">
    <property type="entry name" value="AB_hydrolase_sf"/>
</dbReference>
<name>A0ABV6RW13_9GAMM</name>
<organism evidence="3 4">
    <name type="scientific">Lysobacter korlensis</name>
    <dbReference type="NCBI Taxonomy" id="553636"/>
    <lineage>
        <taxon>Bacteria</taxon>
        <taxon>Pseudomonadati</taxon>
        <taxon>Pseudomonadota</taxon>
        <taxon>Gammaproteobacteria</taxon>
        <taxon>Lysobacterales</taxon>
        <taxon>Lysobacteraceae</taxon>
        <taxon>Lysobacter</taxon>
    </lineage>
</organism>
<keyword evidence="1 3" id="KW-0378">Hydrolase</keyword>
<dbReference type="InterPro" id="IPR000073">
    <property type="entry name" value="AB_hydrolase_1"/>
</dbReference>
<dbReference type="Proteomes" id="UP001589896">
    <property type="component" value="Unassembled WGS sequence"/>
</dbReference>
<dbReference type="PANTHER" id="PTHR43798:SF31">
    <property type="entry name" value="AB HYDROLASE SUPERFAMILY PROTEIN YCLE"/>
    <property type="match status" value="1"/>
</dbReference>
<dbReference type="GO" id="GO:0016787">
    <property type="term" value="F:hydrolase activity"/>
    <property type="evidence" value="ECO:0007669"/>
    <property type="project" value="UniProtKB-KW"/>
</dbReference>
<dbReference type="RefSeq" id="WP_386673549.1">
    <property type="nucleotide sequence ID" value="NZ_JBHLTG010000007.1"/>
</dbReference>
<dbReference type="EMBL" id="JBHLTG010000007">
    <property type="protein sequence ID" value="MFC0681175.1"/>
    <property type="molecule type" value="Genomic_DNA"/>
</dbReference>
<dbReference type="Gene3D" id="3.40.50.1820">
    <property type="entry name" value="alpha/beta hydrolase"/>
    <property type="match status" value="1"/>
</dbReference>
<keyword evidence="4" id="KW-1185">Reference proteome</keyword>
<evidence type="ECO:0000259" key="2">
    <source>
        <dbReference type="Pfam" id="PF12697"/>
    </source>
</evidence>
<reference evidence="3 4" key="1">
    <citation type="submission" date="2024-09" db="EMBL/GenBank/DDBJ databases">
        <authorList>
            <person name="Sun Q."/>
            <person name="Mori K."/>
        </authorList>
    </citation>
    <scope>NUCLEOTIDE SEQUENCE [LARGE SCALE GENOMIC DNA]</scope>
    <source>
        <strain evidence="3 4">KCTC 23076</strain>
    </source>
</reference>
<dbReference type="InterPro" id="IPR029058">
    <property type="entry name" value="AB_hydrolase_fold"/>
</dbReference>
<proteinExistence type="predicted"/>